<keyword evidence="3" id="KW-1185">Reference proteome</keyword>
<feature type="chain" id="PRO_5046230331" evidence="1">
    <location>
        <begin position="19"/>
        <end position="302"/>
    </location>
</feature>
<dbReference type="Gene3D" id="3.40.50.1820">
    <property type="entry name" value="alpha/beta hydrolase"/>
    <property type="match status" value="1"/>
</dbReference>
<dbReference type="EMBL" id="JAJKFW010000024">
    <property type="protein sequence ID" value="MCC9643310.1"/>
    <property type="molecule type" value="Genomic_DNA"/>
</dbReference>
<evidence type="ECO:0000313" key="2">
    <source>
        <dbReference type="EMBL" id="MCC9643310.1"/>
    </source>
</evidence>
<dbReference type="InterPro" id="IPR029058">
    <property type="entry name" value="AB_hydrolase_fold"/>
</dbReference>
<keyword evidence="1" id="KW-0732">Signal</keyword>
<accession>A0ABS8NIC4</accession>
<reference evidence="2" key="1">
    <citation type="submission" date="2021-11" db="EMBL/GenBank/DDBJ databases">
        <title>Genome sequence.</title>
        <authorList>
            <person name="Sun Q."/>
        </authorList>
    </citation>
    <scope>NUCLEOTIDE SEQUENCE</scope>
    <source>
        <strain evidence="2">JC740</strain>
    </source>
</reference>
<evidence type="ECO:0000256" key="1">
    <source>
        <dbReference type="SAM" id="SignalP"/>
    </source>
</evidence>
<comment type="caution">
    <text evidence="2">The sequence shown here is derived from an EMBL/GenBank/DDBJ whole genome shotgun (WGS) entry which is preliminary data.</text>
</comment>
<protein>
    <submittedName>
        <fullName evidence="2">Uncharacterized protein</fullName>
    </submittedName>
</protein>
<evidence type="ECO:0000313" key="3">
    <source>
        <dbReference type="Proteomes" id="UP001430306"/>
    </source>
</evidence>
<name>A0ABS8NIC4_9BACT</name>
<dbReference type="RefSeq" id="WP_230274260.1">
    <property type="nucleotide sequence ID" value="NZ_JAJKFW010000024.1"/>
</dbReference>
<dbReference type="SUPFAM" id="SSF53474">
    <property type="entry name" value="alpha/beta-Hydrolases"/>
    <property type="match status" value="1"/>
</dbReference>
<sequence>MRVWIGWLWVMFASSHLAAQVTLPVHSDLALQTPRAVHSAPTPGRRTIVTPGEYAGTEVHHTLYLPSDWTADGTPIPIIFEYTGNRHPPSGSSGKVEDAGLGFGLSAGRFIWVVLPFISSDGRRNEDRWWGDLTATVQYAKTNVPRIIQRFSADPNAVFLCGFSRGAIAVNHIGLHDDEIGRLWTAFVTHDHFDGVREWKGTQWGSPLDQYREQAAIRLKRVAGRPYLVCQNGHYGTKSFVETVLPRSENFQFLSINTQAILGEFPNQFAKASHNDRWLSLPSADRTKAWQWINDVIRSSDR</sequence>
<feature type="signal peptide" evidence="1">
    <location>
        <begin position="1"/>
        <end position="18"/>
    </location>
</feature>
<gene>
    <name evidence="2" type="ORF">LOC71_13575</name>
</gene>
<proteinExistence type="predicted"/>
<organism evidence="2 3">
    <name type="scientific">Rhodopirellula halodulae</name>
    <dbReference type="NCBI Taxonomy" id="2894198"/>
    <lineage>
        <taxon>Bacteria</taxon>
        <taxon>Pseudomonadati</taxon>
        <taxon>Planctomycetota</taxon>
        <taxon>Planctomycetia</taxon>
        <taxon>Pirellulales</taxon>
        <taxon>Pirellulaceae</taxon>
        <taxon>Rhodopirellula</taxon>
    </lineage>
</organism>
<dbReference type="Proteomes" id="UP001430306">
    <property type="component" value="Unassembled WGS sequence"/>
</dbReference>